<evidence type="ECO:0000256" key="1">
    <source>
        <dbReference type="ARBA" id="ARBA00004141"/>
    </source>
</evidence>
<evidence type="ECO:0000313" key="8">
    <source>
        <dbReference type="Proteomes" id="UP001381693"/>
    </source>
</evidence>
<dbReference type="Gene3D" id="1.20.1070.10">
    <property type="entry name" value="Rhodopsin 7-helix transmembrane proteins"/>
    <property type="match status" value="1"/>
</dbReference>
<organism evidence="7 8">
    <name type="scientific">Halocaridina rubra</name>
    <name type="common">Hawaiian red shrimp</name>
    <dbReference type="NCBI Taxonomy" id="373956"/>
    <lineage>
        <taxon>Eukaryota</taxon>
        <taxon>Metazoa</taxon>
        <taxon>Ecdysozoa</taxon>
        <taxon>Arthropoda</taxon>
        <taxon>Crustacea</taxon>
        <taxon>Multicrustacea</taxon>
        <taxon>Malacostraca</taxon>
        <taxon>Eumalacostraca</taxon>
        <taxon>Eucarida</taxon>
        <taxon>Decapoda</taxon>
        <taxon>Pleocyemata</taxon>
        <taxon>Caridea</taxon>
        <taxon>Atyoidea</taxon>
        <taxon>Atyidae</taxon>
        <taxon>Halocaridina</taxon>
    </lineage>
</organism>
<dbReference type="Pfam" id="PF00002">
    <property type="entry name" value="7tm_2"/>
    <property type="match status" value="1"/>
</dbReference>
<dbReference type="Proteomes" id="UP001381693">
    <property type="component" value="Unassembled WGS sequence"/>
</dbReference>
<keyword evidence="4 6" id="KW-0472">Membrane</keyword>
<dbReference type="GO" id="GO:0016020">
    <property type="term" value="C:membrane"/>
    <property type="evidence" value="ECO:0007669"/>
    <property type="project" value="UniProtKB-SubCell"/>
</dbReference>
<evidence type="ECO:0000256" key="6">
    <source>
        <dbReference type="SAM" id="Phobius"/>
    </source>
</evidence>
<evidence type="ECO:0000256" key="5">
    <source>
        <dbReference type="SAM" id="MobiDB-lite"/>
    </source>
</evidence>
<dbReference type="AlphaFoldDB" id="A0AAN9A8Z6"/>
<reference evidence="7 8" key="1">
    <citation type="submission" date="2023-11" db="EMBL/GenBank/DDBJ databases">
        <title>Halocaridina rubra genome assembly.</title>
        <authorList>
            <person name="Smith C."/>
        </authorList>
    </citation>
    <scope>NUCLEOTIDE SEQUENCE [LARGE SCALE GENOMIC DNA]</scope>
    <source>
        <strain evidence="7">EP-1</strain>
        <tissue evidence="7">Whole</tissue>
    </source>
</reference>
<proteinExistence type="predicted"/>
<accession>A0AAN9A8Z6</accession>
<comment type="subcellular location">
    <subcellularLocation>
        <location evidence="1">Membrane</location>
        <topology evidence="1">Multi-pass membrane protein</topology>
    </subcellularLocation>
</comment>
<comment type="caution">
    <text evidence="7">The sequence shown here is derived from an EMBL/GenBank/DDBJ whole genome shotgun (WGS) entry which is preliminary data.</text>
</comment>
<protein>
    <submittedName>
        <fullName evidence="7">Uncharacterized protein</fullName>
    </submittedName>
</protein>
<gene>
    <name evidence="7" type="ORF">SK128_022811</name>
</gene>
<dbReference type="GO" id="GO:0004930">
    <property type="term" value="F:G protein-coupled receptor activity"/>
    <property type="evidence" value="ECO:0007669"/>
    <property type="project" value="InterPro"/>
</dbReference>
<feature type="transmembrane region" description="Helical" evidence="6">
    <location>
        <begin position="30"/>
        <end position="54"/>
    </location>
</feature>
<evidence type="ECO:0000313" key="7">
    <source>
        <dbReference type="EMBL" id="KAK7078594.1"/>
    </source>
</evidence>
<dbReference type="InterPro" id="IPR000832">
    <property type="entry name" value="GPCR_2_secretin-like"/>
</dbReference>
<sequence length="99" mass="11238">MQYWAPENVFGLIKPNLGVSKCWFQGDLELFIYFYGPIAFLFICNSVLLVLTYIHYNSILHSYKEADKCLKELGTGITSVSSSPKSSMPARQLTNHVNE</sequence>
<name>A0AAN9A8Z6_HALRR</name>
<evidence type="ECO:0000256" key="2">
    <source>
        <dbReference type="ARBA" id="ARBA00022692"/>
    </source>
</evidence>
<evidence type="ECO:0000256" key="3">
    <source>
        <dbReference type="ARBA" id="ARBA00022989"/>
    </source>
</evidence>
<evidence type="ECO:0000256" key="4">
    <source>
        <dbReference type="ARBA" id="ARBA00023136"/>
    </source>
</evidence>
<keyword evidence="8" id="KW-1185">Reference proteome</keyword>
<keyword evidence="3 6" id="KW-1133">Transmembrane helix</keyword>
<feature type="region of interest" description="Disordered" evidence="5">
    <location>
        <begin position="76"/>
        <end position="99"/>
    </location>
</feature>
<dbReference type="EMBL" id="JAXCGZ010007746">
    <property type="protein sequence ID" value="KAK7078594.1"/>
    <property type="molecule type" value="Genomic_DNA"/>
</dbReference>
<keyword evidence="2 6" id="KW-0812">Transmembrane</keyword>